<dbReference type="EMBL" id="OV651826">
    <property type="protein sequence ID" value="CAH1103612.1"/>
    <property type="molecule type" value="Genomic_DNA"/>
</dbReference>
<name>A0A9P0GBK9_9CUCU</name>
<keyword evidence="2" id="KW-1185">Reference proteome</keyword>
<accession>A0A9P0GBK9</accession>
<proteinExistence type="predicted"/>
<sequence>MDLKGKRLLRFDCEDCQSGFRLIPSLIAKTDKLETELKSLLDKPHGVAVSEASIIKDLNNRQKRTSSIMIYNLPENNNRHKSDTDEIKDIIKEVTTYIILRFFS</sequence>
<gene>
    <name evidence="1" type="ORF">PSYICH_LOCUS4308</name>
</gene>
<dbReference type="OrthoDB" id="6766179at2759"/>
<organism evidence="1 2">
    <name type="scientific">Psylliodes chrysocephalus</name>
    <dbReference type="NCBI Taxonomy" id="3402493"/>
    <lineage>
        <taxon>Eukaryota</taxon>
        <taxon>Metazoa</taxon>
        <taxon>Ecdysozoa</taxon>
        <taxon>Arthropoda</taxon>
        <taxon>Hexapoda</taxon>
        <taxon>Insecta</taxon>
        <taxon>Pterygota</taxon>
        <taxon>Neoptera</taxon>
        <taxon>Endopterygota</taxon>
        <taxon>Coleoptera</taxon>
        <taxon>Polyphaga</taxon>
        <taxon>Cucujiformia</taxon>
        <taxon>Chrysomeloidea</taxon>
        <taxon>Chrysomelidae</taxon>
        <taxon>Galerucinae</taxon>
        <taxon>Alticini</taxon>
        <taxon>Psylliodes</taxon>
    </lineage>
</organism>
<evidence type="ECO:0000313" key="2">
    <source>
        <dbReference type="Proteomes" id="UP001153636"/>
    </source>
</evidence>
<reference evidence="1" key="1">
    <citation type="submission" date="2022-01" db="EMBL/GenBank/DDBJ databases">
        <authorList>
            <person name="King R."/>
        </authorList>
    </citation>
    <scope>NUCLEOTIDE SEQUENCE</scope>
</reference>
<protein>
    <submittedName>
        <fullName evidence="1">Uncharacterized protein</fullName>
    </submittedName>
</protein>
<dbReference type="Proteomes" id="UP001153636">
    <property type="component" value="Chromosome 14"/>
</dbReference>
<evidence type="ECO:0000313" key="1">
    <source>
        <dbReference type="EMBL" id="CAH1103612.1"/>
    </source>
</evidence>
<dbReference type="AlphaFoldDB" id="A0A9P0GBK9"/>